<dbReference type="AlphaFoldDB" id="A0A0P6XE57"/>
<gene>
    <name evidence="1" type="ORF">ADM99_04460</name>
</gene>
<dbReference type="Proteomes" id="UP000050430">
    <property type="component" value="Unassembled WGS sequence"/>
</dbReference>
<reference evidence="1 2" key="1">
    <citation type="submission" date="2015-07" db="EMBL/GenBank/DDBJ databases">
        <title>Genome sequence of Leptolinea tardivitalis DSM 16556.</title>
        <authorList>
            <person name="Hemp J."/>
            <person name="Ward L.M."/>
            <person name="Pace L.A."/>
            <person name="Fischer W.W."/>
        </authorList>
    </citation>
    <scope>NUCLEOTIDE SEQUENCE [LARGE SCALE GENOMIC DNA]</scope>
    <source>
        <strain evidence="1 2">YMTK-2</strain>
    </source>
</reference>
<evidence type="ECO:0000313" key="2">
    <source>
        <dbReference type="Proteomes" id="UP000050430"/>
    </source>
</evidence>
<dbReference type="EMBL" id="LGCK01000006">
    <property type="protein sequence ID" value="KPL73451.1"/>
    <property type="molecule type" value="Genomic_DNA"/>
</dbReference>
<accession>A0A0P6XE57</accession>
<dbReference type="STRING" id="229920.ADM99_04460"/>
<comment type="caution">
    <text evidence="1">The sequence shown here is derived from an EMBL/GenBank/DDBJ whole genome shotgun (WGS) entry which is preliminary data.</text>
</comment>
<organism evidence="1 2">
    <name type="scientific">Leptolinea tardivitalis</name>
    <dbReference type="NCBI Taxonomy" id="229920"/>
    <lineage>
        <taxon>Bacteria</taxon>
        <taxon>Bacillati</taxon>
        <taxon>Chloroflexota</taxon>
        <taxon>Anaerolineae</taxon>
        <taxon>Anaerolineales</taxon>
        <taxon>Anaerolineaceae</taxon>
        <taxon>Leptolinea</taxon>
    </lineage>
</organism>
<protein>
    <submittedName>
        <fullName evidence="1">Uncharacterized protein</fullName>
    </submittedName>
</protein>
<name>A0A0P6XE57_9CHLR</name>
<sequence length="99" mass="11392">MLTCVASVSFLHPDCTVDPGISPGHARGVLRSWVITTDRELRLLPRTLPRRKLNFVNYSTIENAKTIPASDFRQYPKTGSVIPCFWIKYRDFKSLYLTF</sequence>
<evidence type="ECO:0000313" key="1">
    <source>
        <dbReference type="EMBL" id="KPL73451.1"/>
    </source>
</evidence>
<proteinExistence type="predicted"/>
<keyword evidence="2" id="KW-1185">Reference proteome</keyword>